<evidence type="ECO:0000256" key="5">
    <source>
        <dbReference type="ARBA" id="ARBA00023136"/>
    </source>
</evidence>
<keyword evidence="12" id="KW-1185">Reference proteome</keyword>
<evidence type="ECO:0000256" key="8">
    <source>
        <dbReference type="ARBA" id="ARBA00038120"/>
    </source>
</evidence>
<dbReference type="eggNOG" id="COG1215">
    <property type="taxonomic scope" value="Bacteria"/>
</dbReference>
<dbReference type="GO" id="GO:0005886">
    <property type="term" value="C:plasma membrane"/>
    <property type="evidence" value="ECO:0007669"/>
    <property type="project" value="UniProtKB-SubCell"/>
</dbReference>
<dbReference type="AlphaFoldDB" id="C8XKW4"/>
<name>C8XKW4_NAKMY</name>
<reference evidence="12" key="1">
    <citation type="submission" date="2009-09" db="EMBL/GenBank/DDBJ databases">
        <title>The complete genome of Nakamurella multipartita DSM 44233.</title>
        <authorList>
            <consortium name="US DOE Joint Genome Institute (JGI-PGF)"/>
            <person name="Lucas S."/>
            <person name="Copeland A."/>
            <person name="Lapidus A."/>
            <person name="Glavina del Rio T."/>
            <person name="Dalin E."/>
            <person name="Tice H."/>
            <person name="Bruce D."/>
            <person name="Goodwin L."/>
            <person name="Pitluck S."/>
            <person name="Kyrpides N."/>
            <person name="Mavromatis K."/>
            <person name="Ivanova N."/>
            <person name="Ovchinnikova G."/>
            <person name="Sims D."/>
            <person name="Meincke L."/>
            <person name="Brettin T."/>
            <person name="Detter J.C."/>
            <person name="Han C."/>
            <person name="Larimer F."/>
            <person name="Land M."/>
            <person name="Hauser L."/>
            <person name="Markowitz V."/>
            <person name="Cheng J.-F."/>
            <person name="Hugenholtz P."/>
            <person name="Woyke T."/>
            <person name="Wu D."/>
            <person name="Klenk H.-P."/>
            <person name="Eisen J.A."/>
        </authorList>
    </citation>
    <scope>NUCLEOTIDE SEQUENCE [LARGE SCALE GENOMIC DNA]</scope>
    <source>
        <strain evidence="12">ATCC 700099 / DSM 44233 / CIP 104796 / JCM 9543 / NBRC 105858 / Y-104</strain>
    </source>
</reference>
<evidence type="ECO:0000313" key="12">
    <source>
        <dbReference type="Proteomes" id="UP000002218"/>
    </source>
</evidence>
<dbReference type="SUPFAM" id="SSF53448">
    <property type="entry name" value="Nucleotide-diphospho-sugar transferases"/>
    <property type="match status" value="1"/>
</dbReference>
<evidence type="ECO:0000256" key="9">
    <source>
        <dbReference type="ARBA" id="ARBA00040345"/>
    </source>
</evidence>
<comment type="pathway">
    <text evidence="7">Carotenoid biosynthesis; staphyloxanthin biosynthesis; staphyloxanthin from farnesyl diphosphate: step 4/5.</text>
</comment>
<keyword evidence="2" id="KW-1003">Cell membrane</keyword>
<evidence type="ECO:0000256" key="7">
    <source>
        <dbReference type="ARBA" id="ARBA00037904"/>
    </source>
</evidence>
<dbReference type="PANTHER" id="PTHR43646">
    <property type="entry name" value="GLYCOSYLTRANSFERASE"/>
    <property type="match status" value="1"/>
</dbReference>
<evidence type="ECO:0000256" key="3">
    <source>
        <dbReference type="ARBA" id="ARBA00022676"/>
    </source>
</evidence>
<dbReference type="InParanoid" id="C8XKW4"/>
<dbReference type="InterPro" id="IPR001173">
    <property type="entry name" value="Glyco_trans_2-like"/>
</dbReference>
<dbReference type="PANTHER" id="PTHR43646:SF2">
    <property type="entry name" value="GLYCOSYLTRANSFERASE 2-LIKE DOMAIN-CONTAINING PROTEIN"/>
    <property type="match status" value="1"/>
</dbReference>
<evidence type="ECO:0000259" key="10">
    <source>
        <dbReference type="Pfam" id="PF00535"/>
    </source>
</evidence>
<proteinExistence type="inferred from homology"/>
<keyword evidence="3" id="KW-0328">Glycosyltransferase</keyword>
<dbReference type="GO" id="GO:0016757">
    <property type="term" value="F:glycosyltransferase activity"/>
    <property type="evidence" value="ECO:0007669"/>
    <property type="project" value="UniProtKB-KW"/>
</dbReference>
<evidence type="ECO:0000256" key="6">
    <source>
        <dbReference type="ARBA" id="ARBA00037281"/>
    </source>
</evidence>
<accession>C8XKW4</accession>
<dbReference type="KEGG" id="nml:Namu_4488"/>
<dbReference type="RefSeq" id="WP_015749590.1">
    <property type="nucleotide sequence ID" value="NC_013235.1"/>
</dbReference>
<evidence type="ECO:0000313" key="11">
    <source>
        <dbReference type="EMBL" id="ACV80771.1"/>
    </source>
</evidence>
<dbReference type="Proteomes" id="UP000002218">
    <property type="component" value="Chromosome"/>
</dbReference>
<keyword evidence="5" id="KW-0472">Membrane</keyword>
<dbReference type="InterPro" id="IPR029044">
    <property type="entry name" value="Nucleotide-diphossugar_trans"/>
</dbReference>
<feature type="domain" description="Glycosyltransferase 2-like" evidence="10">
    <location>
        <begin position="3"/>
        <end position="101"/>
    </location>
</feature>
<dbReference type="CAZy" id="GT2">
    <property type="family name" value="Glycosyltransferase Family 2"/>
</dbReference>
<dbReference type="OrthoDB" id="9771846at2"/>
<dbReference type="EMBL" id="CP001737">
    <property type="protein sequence ID" value="ACV80771.1"/>
    <property type="molecule type" value="Genomic_DNA"/>
</dbReference>
<evidence type="ECO:0000256" key="4">
    <source>
        <dbReference type="ARBA" id="ARBA00022679"/>
    </source>
</evidence>
<gene>
    <name evidence="11" type="ordered locus">Namu_4488</name>
</gene>
<comment type="subcellular location">
    <subcellularLocation>
        <location evidence="1">Cell membrane</location>
    </subcellularLocation>
</comment>
<dbReference type="STRING" id="479431.Namu_4488"/>
<keyword evidence="4 11" id="KW-0808">Transferase</keyword>
<evidence type="ECO:0000256" key="2">
    <source>
        <dbReference type="ARBA" id="ARBA00022475"/>
    </source>
</evidence>
<organism evidence="11 12">
    <name type="scientific">Nakamurella multipartita (strain ATCC 700099 / DSM 44233 / CIP 104796 / JCM 9543 / NBRC 105858 / Y-104)</name>
    <name type="common">Microsphaera multipartita</name>
    <dbReference type="NCBI Taxonomy" id="479431"/>
    <lineage>
        <taxon>Bacteria</taxon>
        <taxon>Bacillati</taxon>
        <taxon>Actinomycetota</taxon>
        <taxon>Actinomycetes</taxon>
        <taxon>Nakamurellales</taxon>
        <taxon>Nakamurellaceae</taxon>
        <taxon>Nakamurella</taxon>
    </lineage>
</organism>
<reference evidence="11 12" key="2">
    <citation type="journal article" date="2010" name="Stand. Genomic Sci.">
        <title>Complete genome sequence of Nakamurella multipartita type strain (Y-104).</title>
        <authorList>
            <person name="Tice H."/>
            <person name="Mayilraj S."/>
            <person name="Sims D."/>
            <person name="Lapidus A."/>
            <person name="Nolan M."/>
            <person name="Lucas S."/>
            <person name="Glavina Del Rio T."/>
            <person name="Copeland A."/>
            <person name="Cheng J.F."/>
            <person name="Meincke L."/>
            <person name="Bruce D."/>
            <person name="Goodwin L."/>
            <person name="Pitluck S."/>
            <person name="Ivanova N."/>
            <person name="Mavromatis K."/>
            <person name="Ovchinnikova G."/>
            <person name="Pati A."/>
            <person name="Chen A."/>
            <person name="Palaniappan K."/>
            <person name="Land M."/>
            <person name="Hauser L."/>
            <person name="Chang Y.J."/>
            <person name="Jeffries C.D."/>
            <person name="Detter J.C."/>
            <person name="Brettin T."/>
            <person name="Rohde M."/>
            <person name="Goker M."/>
            <person name="Bristow J."/>
            <person name="Eisen J.A."/>
            <person name="Markowitz V."/>
            <person name="Hugenholtz P."/>
            <person name="Kyrpides N.C."/>
            <person name="Klenk H.P."/>
            <person name="Chen F."/>
        </authorList>
    </citation>
    <scope>NUCLEOTIDE SEQUENCE [LARGE SCALE GENOMIC DNA]</scope>
    <source>
        <strain evidence="12">ATCC 700099 / DSM 44233 / CIP 104796 / JCM 9543 / NBRC 105858 / Y-104</strain>
    </source>
</reference>
<protein>
    <recommendedName>
        <fullName evidence="9">4,4'-diaponeurosporenoate glycosyltransferase</fullName>
    </recommendedName>
</protein>
<dbReference type="HOGENOM" id="CLU_084695_0_0_11"/>
<evidence type="ECO:0000256" key="1">
    <source>
        <dbReference type="ARBA" id="ARBA00004236"/>
    </source>
</evidence>
<comment type="similarity">
    <text evidence="8">Belongs to the glycosyltransferase 2 family. CrtQ subfamily.</text>
</comment>
<dbReference type="Gene3D" id="3.90.550.10">
    <property type="entry name" value="Spore Coat Polysaccharide Biosynthesis Protein SpsA, Chain A"/>
    <property type="match status" value="1"/>
</dbReference>
<comment type="function">
    <text evidence="6">Catalyzes the glycosylation of 4,4'-diaponeurosporenoate, i.e. the esterification of glucose at the C1'' position with the carboxyl group of 4,4'-diaponeurosporenic acid, to form glycosyl-4,4'-diaponeurosporenoate. This is a step in the biosynthesis of staphyloxanthin, an orange pigment present in most staphylococci strains.</text>
</comment>
<sequence length="273" mass="29971">MVSIVIPAHNEERGIPRLLEALGVPNEGSFEVIVVANGCNDATVEIATKLGATVIETPEPSKIKAIALGDTAATTFPRLYVDGDVMIDTDSVVALCERLTGGVHAAGPERILPMGGVSLPVRWYYDIWGRLDGVRTELYGRGVIAVDQIGHARLADWQDVMADDGLIAMSFAPHERVVVRNARVTIWPPKTYRDLLRRRIRVATGNAMMAGQPSFERPSGASARWMLRLAVTQPVLLPKIAVFAGTTAIVRLRKRLSRRTSDRVWLRDESSRV</sequence>
<dbReference type="Pfam" id="PF00535">
    <property type="entry name" value="Glycos_transf_2"/>
    <property type="match status" value="1"/>
</dbReference>